<dbReference type="EMBL" id="SRLO01000009">
    <property type="protein sequence ID" value="TNN87633.1"/>
    <property type="molecule type" value="Genomic_DNA"/>
</dbReference>
<organism evidence="2 3">
    <name type="scientific">Liparis tanakae</name>
    <name type="common">Tanaka's snailfish</name>
    <dbReference type="NCBI Taxonomy" id="230148"/>
    <lineage>
        <taxon>Eukaryota</taxon>
        <taxon>Metazoa</taxon>
        <taxon>Chordata</taxon>
        <taxon>Craniata</taxon>
        <taxon>Vertebrata</taxon>
        <taxon>Euteleostomi</taxon>
        <taxon>Actinopterygii</taxon>
        <taxon>Neopterygii</taxon>
        <taxon>Teleostei</taxon>
        <taxon>Neoteleostei</taxon>
        <taxon>Acanthomorphata</taxon>
        <taxon>Eupercaria</taxon>
        <taxon>Perciformes</taxon>
        <taxon>Cottioidei</taxon>
        <taxon>Cottales</taxon>
        <taxon>Liparidae</taxon>
        <taxon>Liparis</taxon>
    </lineage>
</organism>
<protein>
    <submittedName>
        <fullName evidence="2">Uncharacterized protein</fullName>
    </submittedName>
</protein>
<dbReference type="Proteomes" id="UP000314294">
    <property type="component" value="Unassembled WGS sequence"/>
</dbReference>
<gene>
    <name evidence="2" type="ORF">EYF80_001980</name>
</gene>
<feature type="compositionally biased region" description="Polar residues" evidence="1">
    <location>
        <begin position="96"/>
        <end position="108"/>
    </location>
</feature>
<comment type="caution">
    <text evidence="2">The sequence shown here is derived from an EMBL/GenBank/DDBJ whole genome shotgun (WGS) entry which is preliminary data.</text>
</comment>
<feature type="compositionally biased region" description="Basic and acidic residues" evidence="1">
    <location>
        <begin position="1"/>
        <end position="12"/>
    </location>
</feature>
<evidence type="ECO:0000313" key="3">
    <source>
        <dbReference type="Proteomes" id="UP000314294"/>
    </source>
</evidence>
<name>A0A4Z2JCX1_9TELE</name>
<evidence type="ECO:0000313" key="2">
    <source>
        <dbReference type="EMBL" id="TNN87633.1"/>
    </source>
</evidence>
<evidence type="ECO:0000256" key="1">
    <source>
        <dbReference type="SAM" id="MobiDB-lite"/>
    </source>
</evidence>
<keyword evidence="3" id="KW-1185">Reference proteome</keyword>
<accession>A0A4Z2JCX1</accession>
<sequence length="108" mass="11763">MGRQAAQEDSHFRPASVAVNASRQRRADTRPRPTVPLWPLAPRLAGSPASGRHTTRSIYPHPYPHPHPRSGPIDTALRLSSDQSFGGAALPEENPIQHSLSGLSNSFR</sequence>
<dbReference type="AlphaFoldDB" id="A0A4Z2JCX1"/>
<feature type="region of interest" description="Disordered" evidence="1">
    <location>
        <begin position="1"/>
        <end position="108"/>
    </location>
</feature>
<reference evidence="2 3" key="1">
    <citation type="submission" date="2019-03" db="EMBL/GenBank/DDBJ databases">
        <title>First draft genome of Liparis tanakae, snailfish: a comprehensive survey of snailfish specific genes.</title>
        <authorList>
            <person name="Kim W."/>
            <person name="Song I."/>
            <person name="Jeong J.-H."/>
            <person name="Kim D."/>
            <person name="Kim S."/>
            <person name="Ryu S."/>
            <person name="Song J.Y."/>
            <person name="Lee S.K."/>
        </authorList>
    </citation>
    <scope>NUCLEOTIDE SEQUENCE [LARGE SCALE GENOMIC DNA]</scope>
    <source>
        <tissue evidence="2">Muscle</tissue>
    </source>
</reference>
<proteinExistence type="predicted"/>